<gene>
    <name evidence="15" type="primary">ilvD</name>
    <name evidence="18" type="ORF">AC477_01720</name>
</gene>
<dbReference type="PATRIC" id="fig|1685124.3.peg.273"/>
<dbReference type="NCBIfam" id="NF002068">
    <property type="entry name" value="PRK00911.1"/>
    <property type="match status" value="1"/>
</dbReference>
<feature type="modified residue" description="N6-carboxylysine" evidence="15">
    <location>
        <position position="121"/>
    </location>
</feature>
<dbReference type="InterPro" id="IPR037237">
    <property type="entry name" value="IlvD/EDD_N"/>
</dbReference>
<dbReference type="GO" id="GO:0009097">
    <property type="term" value="P:isoleucine biosynthetic process"/>
    <property type="evidence" value="ECO:0007669"/>
    <property type="project" value="UniProtKB-UniRule"/>
</dbReference>
<dbReference type="InterPro" id="IPR056740">
    <property type="entry name" value="ILV_EDD_C"/>
</dbReference>
<evidence type="ECO:0000256" key="14">
    <source>
        <dbReference type="ARBA" id="ARBA00029490"/>
    </source>
</evidence>
<evidence type="ECO:0000256" key="11">
    <source>
        <dbReference type="ARBA" id="ARBA00029304"/>
    </source>
</evidence>
<feature type="domain" description="Dihydroxy-acid/6-phosphogluconate dehydratase C-terminal" evidence="17">
    <location>
        <begin position="356"/>
        <end position="546"/>
    </location>
</feature>
<evidence type="ECO:0000256" key="3">
    <source>
        <dbReference type="ARBA" id="ARBA00022605"/>
    </source>
</evidence>
<dbReference type="PANTHER" id="PTHR43661">
    <property type="entry name" value="D-XYLONATE DEHYDRATASE"/>
    <property type="match status" value="1"/>
</dbReference>
<dbReference type="SUPFAM" id="SSF143975">
    <property type="entry name" value="IlvD/EDD N-terminal domain-like"/>
    <property type="match status" value="1"/>
</dbReference>
<dbReference type="InterPro" id="IPR020558">
    <property type="entry name" value="DiOHA_6PGluconate_deHydtase_CS"/>
</dbReference>
<dbReference type="Gene3D" id="3.50.30.80">
    <property type="entry name" value="IlvD/EDD C-terminal domain-like"/>
    <property type="match status" value="1"/>
</dbReference>
<dbReference type="UniPathway" id="UPA00047">
    <property type="reaction ID" value="UER00057"/>
</dbReference>
<feature type="binding site" description="via carbamate group" evidence="15">
    <location>
        <position position="121"/>
    </location>
    <ligand>
        <name>Mg(2+)</name>
        <dbReference type="ChEBI" id="CHEBI:18420"/>
    </ligand>
</feature>
<keyword evidence="8 15" id="KW-0411">Iron-sulfur</keyword>
<dbReference type="Pfam" id="PF00920">
    <property type="entry name" value="ILVD_EDD_N"/>
    <property type="match status" value="1"/>
</dbReference>
<dbReference type="PANTHER" id="PTHR43661:SF3">
    <property type="entry name" value="D-XYLONATE DEHYDRATASE YAGF-RELATED"/>
    <property type="match status" value="1"/>
</dbReference>
<dbReference type="AlphaFoldDB" id="A0A0M0BY08"/>
<dbReference type="Pfam" id="PF24877">
    <property type="entry name" value="ILV_EDD_C"/>
    <property type="match status" value="1"/>
</dbReference>
<feature type="binding site" evidence="15">
    <location>
        <position position="440"/>
    </location>
    <ligand>
        <name>Mg(2+)</name>
        <dbReference type="ChEBI" id="CHEBI:18420"/>
    </ligand>
</feature>
<dbReference type="PROSITE" id="PS00886">
    <property type="entry name" value="ILVD_EDD_1"/>
    <property type="match status" value="1"/>
</dbReference>
<accession>A0A0M0BY08</accession>
<evidence type="ECO:0000259" key="17">
    <source>
        <dbReference type="Pfam" id="PF24877"/>
    </source>
</evidence>
<keyword evidence="5 15" id="KW-0479">Metal-binding</keyword>
<sequence length="551" mass="57963">MRSDAIKVGVQRAPHRALLKALGITDNDMCKPFIGVVNSFTNIVPGHMHLNQVATAVKEGIISAGGVPFEFNTIGICDGIAMGHNGMRYSLPSRELIADSVEVMVQAHRFDGIVLISTCDKITPGMLMAAARLNIPAIMVTGGPMLSGVYKGKKVGTDSMFEAIGKVAAGKMDEEELKCLEDVACPSCGSCNGLFTANTMACVTEALGMSLTGCATPLAVSAERLRIAKATGERAVGLVKEDLKPLDILSLNAFENAIMVDMALGGSTNTVLHVTAVANEAGVNFQLSLFDKLSKRVPHICSMIPSGPYDMKDLGEAGGIPAVMKVLKDSLHIDSLTVTGKTIKENIESVTVNNPEVIRSLDNPVHREGGIAVLTGNLAPDGGVVKAAGISTNMMVHSGPAKTFDSEETAMQAILDKKICIGDVVVIRYEGPKGGPGMREMLSPTATIAGMGLSESVALITDGRFSGATRGPCIGHVSPEAAVGGPIGLLKDGDIIEIDVPKRKLNVKLNADELTNRAKAWRAKKPNVTKGYLVRYSQVVQSAHKGSVLEK</sequence>
<keyword evidence="7 15" id="KW-0408">Iron</keyword>
<dbReference type="NCBIfam" id="TIGR00110">
    <property type="entry name" value="ilvD"/>
    <property type="match status" value="1"/>
</dbReference>
<evidence type="ECO:0000256" key="15">
    <source>
        <dbReference type="HAMAP-Rule" id="MF_00012"/>
    </source>
</evidence>
<protein>
    <recommendedName>
        <fullName evidence="14 15">Dihydroxy-acid dehydratase</fullName>
        <shortName evidence="15">DAD</shortName>
        <ecNumber evidence="14 15">4.2.1.9</ecNumber>
    </recommendedName>
</protein>
<dbReference type="InterPro" id="IPR000581">
    <property type="entry name" value="ILV_EDD_N"/>
</dbReference>
<evidence type="ECO:0000259" key="16">
    <source>
        <dbReference type="Pfam" id="PF00920"/>
    </source>
</evidence>
<feature type="domain" description="Dihydroxy-acid/6-phosphogluconate dehydratase N-terminal" evidence="16">
    <location>
        <begin position="31"/>
        <end position="346"/>
    </location>
</feature>
<dbReference type="EMBL" id="LFWU01000034">
    <property type="protein sequence ID" value="KON33275.1"/>
    <property type="molecule type" value="Genomic_DNA"/>
</dbReference>
<comment type="subunit">
    <text evidence="15">Homodimer.</text>
</comment>
<dbReference type="UniPathway" id="UPA00049">
    <property type="reaction ID" value="UER00061"/>
</dbReference>
<evidence type="ECO:0000256" key="5">
    <source>
        <dbReference type="ARBA" id="ARBA00022723"/>
    </source>
</evidence>
<keyword evidence="4 15" id="KW-0001">2Fe-2S</keyword>
<evidence type="ECO:0000256" key="6">
    <source>
        <dbReference type="ARBA" id="ARBA00022842"/>
    </source>
</evidence>
<evidence type="ECO:0000313" key="19">
    <source>
        <dbReference type="Proteomes" id="UP000037237"/>
    </source>
</evidence>
<comment type="cofactor">
    <cofactor evidence="1 15">
        <name>Mg(2+)</name>
        <dbReference type="ChEBI" id="CHEBI:18420"/>
    </cofactor>
</comment>
<evidence type="ECO:0000256" key="10">
    <source>
        <dbReference type="ARBA" id="ARBA00023304"/>
    </source>
</evidence>
<evidence type="ECO:0000256" key="1">
    <source>
        <dbReference type="ARBA" id="ARBA00001946"/>
    </source>
</evidence>
<comment type="function">
    <text evidence="15">Functions in the biosynthesis of branched-chain amino acids. Catalyzes the dehydration of (2R,3R)-2,3-dihydroxy-3-methylpentanoate (2,3-dihydroxy-3-methylvalerate) into 2-oxo-3-methylpentanoate (2-oxo-3-methylvalerate) and of (2R)-2,3-dihydroxy-3-methylbutanoate (2,3-dihydroxyisovalerate) into 2-oxo-3-methylbutanoate (2-oxoisovalerate), the penultimate precursor to L-isoleucine and L-valine, respectively.</text>
</comment>
<evidence type="ECO:0000256" key="7">
    <source>
        <dbReference type="ARBA" id="ARBA00023004"/>
    </source>
</evidence>
<feature type="active site" description="Proton acceptor" evidence="15">
    <location>
        <position position="466"/>
    </location>
</feature>
<dbReference type="SUPFAM" id="SSF52016">
    <property type="entry name" value="LeuD/IlvD-like"/>
    <property type="match status" value="1"/>
</dbReference>
<dbReference type="GO" id="GO:0005829">
    <property type="term" value="C:cytosol"/>
    <property type="evidence" value="ECO:0007669"/>
    <property type="project" value="TreeGrafter"/>
</dbReference>
<comment type="pathway">
    <text evidence="13 15">Amino-acid biosynthesis; L-isoleucine biosynthesis; L-isoleucine from 2-oxobutanoate: step 3/4.</text>
</comment>
<dbReference type="InterPro" id="IPR004404">
    <property type="entry name" value="DihydroxyA_deHydtase"/>
</dbReference>
<dbReference type="GO" id="GO:0004160">
    <property type="term" value="F:dihydroxy-acid dehydratase activity"/>
    <property type="evidence" value="ECO:0007669"/>
    <property type="project" value="UniProtKB-UniRule"/>
</dbReference>
<dbReference type="HAMAP" id="MF_00012">
    <property type="entry name" value="IlvD"/>
    <property type="match status" value="1"/>
</dbReference>
<evidence type="ECO:0000256" key="8">
    <source>
        <dbReference type="ARBA" id="ARBA00023014"/>
    </source>
</evidence>
<dbReference type="GO" id="GO:0000287">
    <property type="term" value="F:magnesium ion binding"/>
    <property type="evidence" value="ECO:0007669"/>
    <property type="project" value="UniProtKB-UniRule"/>
</dbReference>
<evidence type="ECO:0000256" key="9">
    <source>
        <dbReference type="ARBA" id="ARBA00023239"/>
    </source>
</evidence>
<feature type="binding site" evidence="15">
    <location>
        <position position="78"/>
    </location>
    <ligand>
        <name>Mg(2+)</name>
        <dbReference type="ChEBI" id="CHEBI:18420"/>
    </ligand>
</feature>
<proteinExistence type="inferred from homology"/>
<comment type="pathway">
    <text evidence="12 15">Amino-acid biosynthesis; L-valine biosynthesis; L-valine from pyruvate: step 3/4.</text>
</comment>
<comment type="catalytic activity">
    <reaction evidence="15">
        <text>(2R,3R)-2,3-dihydroxy-3-methylpentanoate = (S)-3-methyl-2-oxopentanoate + H2O</text>
        <dbReference type="Rhea" id="RHEA:27694"/>
        <dbReference type="ChEBI" id="CHEBI:15377"/>
        <dbReference type="ChEBI" id="CHEBI:35146"/>
        <dbReference type="ChEBI" id="CHEBI:49258"/>
        <dbReference type="EC" id="4.2.1.9"/>
    </reaction>
</comment>
<evidence type="ECO:0000256" key="4">
    <source>
        <dbReference type="ARBA" id="ARBA00022714"/>
    </source>
</evidence>
<dbReference type="GO" id="GO:0009099">
    <property type="term" value="P:L-valine biosynthetic process"/>
    <property type="evidence" value="ECO:0007669"/>
    <property type="project" value="UniProtKB-UniRule"/>
</dbReference>
<comment type="catalytic activity">
    <reaction evidence="11">
        <text>(2R)-2,3-dihydroxy-3-methylbutanoate = 3-methyl-2-oxobutanoate + H2O</text>
        <dbReference type="Rhea" id="RHEA:24809"/>
        <dbReference type="ChEBI" id="CHEBI:11851"/>
        <dbReference type="ChEBI" id="CHEBI:15377"/>
        <dbReference type="ChEBI" id="CHEBI:49072"/>
        <dbReference type="EC" id="4.2.1.9"/>
    </reaction>
    <physiologicalReaction direction="left-to-right" evidence="11">
        <dbReference type="Rhea" id="RHEA:24810"/>
    </physiologicalReaction>
</comment>
<comment type="cofactor">
    <cofactor evidence="15">
        <name>[2Fe-2S] cluster</name>
        <dbReference type="ChEBI" id="CHEBI:190135"/>
    </cofactor>
    <text evidence="15">Binds 1 [2Fe-2S] cluster per subunit. This cluster acts as a Lewis acid cofactor.</text>
</comment>
<comment type="caution">
    <text evidence="18">The sequence shown here is derived from an EMBL/GenBank/DDBJ whole genome shotgun (WGS) entry which is preliminary data.</text>
</comment>
<dbReference type="GO" id="GO:0051537">
    <property type="term" value="F:2 iron, 2 sulfur cluster binding"/>
    <property type="evidence" value="ECO:0007669"/>
    <property type="project" value="UniProtKB-UniRule"/>
</dbReference>
<keyword evidence="6 15" id="KW-0460">Magnesium</keyword>
<comment type="similarity">
    <text evidence="2 15">Belongs to the IlvD/Edd family.</text>
</comment>
<keyword evidence="3 15" id="KW-0028">Amino-acid biosynthesis</keyword>
<dbReference type="FunFam" id="3.50.30.80:FF:000001">
    <property type="entry name" value="Dihydroxy-acid dehydratase"/>
    <property type="match status" value="1"/>
</dbReference>
<dbReference type="PROSITE" id="PS00887">
    <property type="entry name" value="ILVD_EDD_2"/>
    <property type="match status" value="1"/>
</dbReference>
<evidence type="ECO:0000313" key="18">
    <source>
        <dbReference type="EMBL" id="KON33275.1"/>
    </source>
</evidence>
<keyword evidence="10 15" id="KW-0100">Branched-chain amino acid biosynthesis</keyword>
<dbReference type="InterPro" id="IPR042096">
    <property type="entry name" value="Dihydro-acid_dehy_C"/>
</dbReference>
<evidence type="ECO:0000256" key="13">
    <source>
        <dbReference type="ARBA" id="ARBA00029437"/>
    </source>
</evidence>
<dbReference type="Proteomes" id="UP000037237">
    <property type="component" value="Unassembled WGS sequence"/>
</dbReference>
<dbReference type="EC" id="4.2.1.9" evidence="14 15"/>
<organism evidence="18 19">
    <name type="scientific">miscellaneous Crenarchaeota group-1 archaeon SG8-32-1</name>
    <dbReference type="NCBI Taxonomy" id="1685124"/>
    <lineage>
        <taxon>Archaea</taxon>
        <taxon>Candidatus Bathyarchaeota</taxon>
        <taxon>MCG-1</taxon>
    </lineage>
</organism>
<keyword evidence="9 15" id="KW-0456">Lyase</keyword>
<reference evidence="18 19" key="1">
    <citation type="submission" date="2015-06" db="EMBL/GenBank/DDBJ databases">
        <title>New insights into the roles of widespread benthic archaea in carbon and nitrogen cycling.</title>
        <authorList>
            <person name="Lazar C.S."/>
            <person name="Baker B.J."/>
            <person name="Seitz K.W."/>
            <person name="Hyde A.S."/>
            <person name="Dick G.J."/>
            <person name="Hinrichs K.-U."/>
            <person name="Teske A.P."/>
        </authorList>
    </citation>
    <scope>NUCLEOTIDE SEQUENCE [LARGE SCALE GENOMIC DNA]</scope>
    <source>
        <strain evidence="18">SG8-32-1</strain>
    </source>
</reference>
<name>A0A0M0BY08_9ARCH</name>
<feature type="binding site" evidence="15">
    <location>
        <position position="120"/>
    </location>
    <ligand>
        <name>Mg(2+)</name>
        <dbReference type="ChEBI" id="CHEBI:18420"/>
    </ligand>
</feature>
<evidence type="ECO:0000256" key="2">
    <source>
        <dbReference type="ARBA" id="ARBA00006486"/>
    </source>
</evidence>
<evidence type="ECO:0000256" key="12">
    <source>
        <dbReference type="ARBA" id="ARBA00029436"/>
    </source>
</evidence>
<comment type="caution">
    <text evidence="15">Lacks conserved residue(s) required for the propagation of feature annotation.</text>
</comment>